<evidence type="ECO:0000259" key="1">
    <source>
        <dbReference type="Pfam" id="PF17171"/>
    </source>
</evidence>
<reference evidence="2 3" key="1">
    <citation type="journal article" date="2019" name="Nat. Ecol. Evol.">
        <title>Megaphylogeny resolves global patterns of mushroom evolution.</title>
        <authorList>
            <person name="Varga T."/>
            <person name="Krizsan K."/>
            <person name="Foldi C."/>
            <person name="Dima B."/>
            <person name="Sanchez-Garcia M."/>
            <person name="Sanchez-Ramirez S."/>
            <person name="Szollosi G.J."/>
            <person name="Szarkandi J.G."/>
            <person name="Papp V."/>
            <person name="Albert L."/>
            <person name="Andreopoulos W."/>
            <person name="Angelini C."/>
            <person name="Antonin V."/>
            <person name="Barry K.W."/>
            <person name="Bougher N.L."/>
            <person name="Buchanan P."/>
            <person name="Buyck B."/>
            <person name="Bense V."/>
            <person name="Catcheside P."/>
            <person name="Chovatia M."/>
            <person name="Cooper J."/>
            <person name="Damon W."/>
            <person name="Desjardin D."/>
            <person name="Finy P."/>
            <person name="Geml J."/>
            <person name="Haridas S."/>
            <person name="Hughes K."/>
            <person name="Justo A."/>
            <person name="Karasinski D."/>
            <person name="Kautmanova I."/>
            <person name="Kiss B."/>
            <person name="Kocsube S."/>
            <person name="Kotiranta H."/>
            <person name="LaButti K.M."/>
            <person name="Lechner B.E."/>
            <person name="Liimatainen K."/>
            <person name="Lipzen A."/>
            <person name="Lukacs Z."/>
            <person name="Mihaltcheva S."/>
            <person name="Morgado L.N."/>
            <person name="Niskanen T."/>
            <person name="Noordeloos M.E."/>
            <person name="Ohm R.A."/>
            <person name="Ortiz-Santana B."/>
            <person name="Ovrebo C."/>
            <person name="Racz N."/>
            <person name="Riley R."/>
            <person name="Savchenko A."/>
            <person name="Shiryaev A."/>
            <person name="Soop K."/>
            <person name="Spirin V."/>
            <person name="Szebenyi C."/>
            <person name="Tomsovsky M."/>
            <person name="Tulloss R.E."/>
            <person name="Uehling J."/>
            <person name="Grigoriev I.V."/>
            <person name="Vagvolgyi C."/>
            <person name="Papp T."/>
            <person name="Martin F.M."/>
            <person name="Miettinen O."/>
            <person name="Hibbett D.S."/>
            <person name="Nagy L.G."/>
        </authorList>
    </citation>
    <scope>NUCLEOTIDE SEQUENCE [LARGE SCALE GENOMIC DNA]</scope>
    <source>
        <strain evidence="2 3">CBS 962.96</strain>
    </source>
</reference>
<dbReference type="Proteomes" id="UP000297245">
    <property type="component" value="Unassembled WGS sequence"/>
</dbReference>
<dbReference type="PANTHER" id="PTHR12289:SF41">
    <property type="entry name" value="FAILED AXON CONNECTIONS-RELATED"/>
    <property type="match status" value="1"/>
</dbReference>
<organism evidence="2 3">
    <name type="scientific">Dendrothele bispora (strain CBS 962.96)</name>
    <dbReference type="NCBI Taxonomy" id="1314807"/>
    <lineage>
        <taxon>Eukaryota</taxon>
        <taxon>Fungi</taxon>
        <taxon>Dikarya</taxon>
        <taxon>Basidiomycota</taxon>
        <taxon>Agaricomycotina</taxon>
        <taxon>Agaricomycetes</taxon>
        <taxon>Agaricomycetidae</taxon>
        <taxon>Agaricales</taxon>
        <taxon>Agaricales incertae sedis</taxon>
        <taxon>Dendrothele</taxon>
    </lineage>
</organism>
<dbReference type="EMBL" id="ML179536">
    <property type="protein sequence ID" value="THU85635.1"/>
    <property type="molecule type" value="Genomic_DNA"/>
</dbReference>
<feature type="domain" description="Metaxin glutathione S-transferase" evidence="1">
    <location>
        <begin position="212"/>
        <end position="271"/>
    </location>
</feature>
<dbReference type="PANTHER" id="PTHR12289">
    <property type="entry name" value="METAXIN RELATED"/>
    <property type="match status" value="1"/>
</dbReference>
<sequence length="287" mass="31975">MQVPAFFKKISASFPLYTYSPVHSLSTTTPKEPTLWIHPCNEADALSGDVECLKWQAYLALRGLNNIRVRTDIHPQGAIDRRLPNLHLPDDRLLPAHSIPEWVDEYLAHSSLDDRWEGYASEAAKDESRAWVALLEGNVHAALILAQNPPSLKNNLLEMLSPFPTFTSESSALNSLRSTVVPPPPPATGFLSLLPPIGIRVDAESVNAKYAQAIQALSERLSTDKWFLGSENPTPLDALVFAYLNCILRSPEPIRTQVTRRVNLVAWEWRVRGIVRNAFAKSNNVPT</sequence>
<evidence type="ECO:0000313" key="2">
    <source>
        <dbReference type="EMBL" id="THU85635.1"/>
    </source>
</evidence>
<dbReference type="InterPro" id="IPR033468">
    <property type="entry name" value="Metaxin_GST"/>
</dbReference>
<dbReference type="Pfam" id="PF17171">
    <property type="entry name" value="GST_C_6"/>
    <property type="match status" value="1"/>
</dbReference>
<name>A0A4V4HD29_DENBC</name>
<dbReference type="OrthoDB" id="198787at2759"/>
<dbReference type="GO" id="GO:0005737">
    <property type="term" value="C:cytoplasm"/>
    <property type="evidence" value="ECO:0007669"/>
    <property type="project" value="TreeGrafter"/>
</dbReference>
<gene>
    <name evidence="2" type="ORF">K435DRAFT_764000</name>
</gene>
<protein>
    <recommendedName>
        <fullName evidence="1">Metaxin glutathione S-transferase domain-containing protein</fullName>
    </recommendedName>
</protein>
<dbReference type="SUPFAM" id="SSF47616">
    <property type="entry name" value="GST C-terminal domain-like"/>
    <property type="match status" value="1"/>
</dbReference>
<proteinExistence type="predicted"/>
<dbReference type="AlphaFoldDB" id="A0A4V4HD29"/>
<evidence type="ECO:0000313" key="3">
    <source>
        <dbReference type="Proteomes" id="UP000297245"/>
    </source>
</evidence>
<accession>A0A4V4HD29</accession>
<keyword evidence="3" id="KW-1185">Reference proteome</keyword>
<dbReference type="InterPro" id="IPR050931">
    <property type="entry name" value="Mito_Protein_Transport_Metaxin"/>
</dbReference>
<dbReference type="InterPro" id="IPR036282">
    <property type="entry name" value="Glutathione-S-Trfase_C_sf"/>
</dbReference>